<dbReference type="Gene3D" id="3.30.559.10">
    <property type="entry name" value="Chloramphenicol acetyltransferase-like domain"/>
    <property type="match status" value="1"/>
</dbReference>
<sequence>MECLQFAMDIRNKMMPPLSKGYSGNAYVLISVALTAGELEEGSHEAMIEKITEAKNSVNSDYVTAYMEALDGPQAYASPLVTPIPQVAYLMQNPNGYAGIDVRVGLLPQALDAFSHYLLMNLQ</sequence>
<dbReference type="Proteomes" id="UP000807159">
    <property type="component" value="Chromosome 6"/>
</dbReference>
<evidence type="ECO:0000313" key="2">
    <source>
        <dbReference type="Proteomes" id="UP000807159"/>
    </source>
</evidence>
<dbReference type="EMBL" id="JACEGQ020000006">
    <property type="protein sequence ID" value="KAH8504124.1"/>
    <property type="molecule type" value="Genomic_DNA"/>
</dbReference>
<comment type="caution">
    <text evidence="1">The sequence shown here is derived from an EMBL/GenBank/DDBJ whole genome shotgun (WGS) entry which is preliminary data.</text>
</comment>
<reference evidence="1" key="1">
    <citation type="journal article" date="2021" name="J. Hered.">
        <title>Genome Assembly of Salicaceae Populus deltoides (Eastern Cottonwood) I-69 Based on Nanopore Sequencing and Hi-C Technologies.</title>
        <authorList>
            <person name="Bai S."/>
            <person name="Wu H."/>
            <person name="Zhang J."/>
            <person name="Pan Z."/>
            <person name="Zhao W."/>
            <person name="Li Z."/>
            <person name="Tong C."/>
        </authorList>
    </citation>
    <scope>NUCLEOTIDE SEQUENCE</scope>
    <source>
        <tissue evidence="1">Leaf</tissue>
    </source>
</reference>
<dbReference type="Pfam" id="PF02458">
    <property type="entry name" value="Transferase"/>
    <property type="match status" value="1"/>
</dbReference>
<gene>
    <name evidence="1" type="ORF">H0E87_011686</name>
</gene>
<protein>
    <submittedName>
        <fullName evidence="1">Uncharacterized protein</fullName>
    </submittedName>
</protein>
<organism evidence="1 2">
    <name type="scientific">Populus deltoides</name>
    <name type="common">Eastern poplar</name>
    <name type="synonym">Eastern cottonwood</name>
    <dbReference type="NCBI Taxonomy" id="3696"/>
    <lineage>
        <taxon>Eukaryota</taxon>
        <taxon>Viridiplantae</taxon>
        <taxon>Streptophyta</taxon>
        <taxon>Embryophyta</taxon>
        <taxon>Tracheophyta</taxon>
        <taxon>Spermatophyta</taxon>
        <taxon>Magnoliopsida</taxon>
        <taxon>eudicotyledons</taxon>
        <taxon>Gunneridae</taxon>
        <taxon>Pentapetalae</taxon>
        <taxon>rosids</taxon>
        <taxon>fabids</taxon>
        <taxon>Malpighiales</taxon>
        <taxon>Salicaceae</taxon>
        <taxon>Saliceae</taxon>
        <taxon>Populus</taxon>
    </lineage>
</organism>
<evidence type="ECO:0000313" key="1">
    <source>
        <dbReference type="EMBL" id="KAH8504124.1"/>
    </source>
</evidence>
<accession>A0A8T2YG43</accession>
<proteinExistence type="predicted"/>
<name>A0A8T2YG43_POPDE</name>
<dbReference type="AlphaFoldDB" id="A0A8T2YG43"/>
<keyword evidence="2" id="KW-1185">Reference proteome</keyword>
<dbReference type="InterPro" id="IPR023213">
    <property type="entry name" value="CAT-like_dom_sf"/>
</dbReference>